<feature type="binding site" evidence="12">
    <location>
        <begin position="212"/>
        <end position="214"/>
    </location>
    <ligand>
        <name>S-adenosyl-L-methionine</name>
        <dbReference type="ChEBI" id="CHEBI:59789"/>
    </ligand>
</feature>
<comment type="miscellaneous">
    <text evidence="12">Reaction proceeds by a ping-pong mechanism involving intermediate methylation of a conserved cysteine residue.</text>
</comment>
<dbReference type="Gene3D" id="3.20.20.70">
    <property type="entry name" value="Aldolase class I"/>
    <property type="match status" value="1"/>
</dbReference>
<comment type="catalytic activity">
    <reaction evidence="12">
        <text>adenosine(37) in tRNA + 2 reduced [2Fe-2S]-[ferredoxin] + 2 S-adenosyl-L-methionine = 2-methyladenosine(37) in tRNA + 5'-deoxyadenosine + L-methionine + 2 oxidized [2Fe-2S]-[ferredoxin] + S-adenosyl-L-homocysteine</text>
        <dbReference type="Rhea" id="RHEA:43332"/>
        <dbReference type="Rhea" id="RHEA-COMP:10000"/>
        <dbReference type="Rhea" id="RHEA-COMP:10001"/>
        <dbReference type="Rhea" id="RHEA-COMP:10162"/>
        <dbReference type="Rhea" id="RHEA-COMP:10485"/>
        <dbReference type="ChEBI" id="CHEBI:17319"/>
        <dbReference type="ChEBI" id="CHEBI:33737"/>
        <dbReference type="ChEBI" id="CHEBI:33738"/>
        <dbReference type="ChEBI" id="CHEBI:57844"/>
        <dbReference type="ChEBI" id="CHEBI:57856"/>
        <dbReference type="ChEBI" id="CHEBI:59789"/>
        <dbReference type="ChEBI" id="CHEBI:74411"/>
        <dbReference type="ChEBI" id="CHEBI:74497"/>
        <dbReference type="EC" id="2.1.1.192"/>
    </reaction>
</comment>
<dbReference type="SFLD" id="SFLDS00029">
    <property type="entry name" value="Radical_SAM"/>
    <property type="match status" value="1"/>
</dbReference>
<dbReference type="Gene3D" id="1.10.150.530">
    <property type="match status" value="1"/>
</dbReference>
<evidence type="ECO:0000256" key="2">
    <source>
        <dbReference type="ARBA" id="ARBA00022485"/>
    </source>
</evidence>
<dbReference type="PANTHER" id="PTHR30544:SF5">
    <property type="entry name" value="RADICAL SAM CORE DOMAIN-CONTAINING PROTEIN"/>
    <property type="match status" value="1"/>
</dbReference>
<evidence type="ECO:0000256" key="8">
    <source>
        <dbReference type="ARBA" id="ARBA00022694"/>
    </source>
</evidence>
<accession>A0A7W9SSN3</accession>
<feature type="binding site" evidence="12">
    <location>
        <position position="111"/>
    </location>
    <ligand>
        <name>[4Fe-4S] cluster</name>
        <dbReference type="ChEBI" id="CHEBI:49883"/>
        <note>4Fe-4S-S-AdoMet</note>
    </ligand>
</feature>
<dbReference type="InterPro" id="IPR058240">
    <property type="entry name" value="rSAM_sf"/>
</dbReference>
<evidence type="ECO:0000256" key="5">
    <source>
        <dbReference type="ARBA" id="ARBA00022603"/>
    </source>
</evidence>
<dbReference type="GO" id="GO:0070040">
    <property type="term" value="F:rRNA (adenine(2503)-C2-)-methyltransferase activity"/>
    <property type="evidence" value="ECO:0007669"/>
    <property type="project" value="UniProtKB-UniRule"/>
</dbReference>
<dbReference type="InterPro" id="IPR007197">
    <property type="entry name" value="rSAM"/>
</dbReference>
<keyword evidence="15" id="KW-1185">Reference proteome</keyword>
<dbReference type="SFLD" id="SFLDG01062">
    <property type="entry name" value="methyltransferase_(Class_A)"/>
    <property type="match status" value="1"/>
</dbReference>
<dbReference type="InterPro" id="IPR004383">
    <property type="entry name" value="rRNA_lsu_MTrfase_RlmN/Cfr"/>
</dbReference>
<keyword evidence="4 12" id="KW-0698">rRNA processing</keyword>
<dbReference type="EC" id="2.1.1.192" evidence="12"/>
<keyword evidence="6 12" id="KW-0808">Transferase</keyword>
<dbReference type="GO" id="GO:0046872">
    <property type="term" value="F:metal ion binding"/>
    <property type="evidence" value="ECO:0007669"/>
    <property type="project" value="UniProtKB-KW"/>
</dbReference>
<comment type="caution">
    <text evidence="14">The sequence shown here is derived from an EMBL/GenBank/DDBJ whole genome shotgun (WGS) entry which is preliminary data.</text>
</comment>
<evidence type="ECO:0000256" key="1">
    <source>
        <dbReference type="ARBA" id="ARBA00004496"/>
    </source>
</evidence>
<dbReference type="GO" id="GO:0051539">
    <property type="term" value="F:4 iron, 4 sulfur cluster binding"/>
    <property type="evidence" value="ECO:0007669"/>
    <property type="project" value="UniProtKB-UniRule"/>
</dbReference>
<evidence type="ECO:0000256" key="12">
    <source>
        <dbReference type="HAMAP-Rule" id="MF_01849"/>
    </source>
</evidence>
<comment type="function">
    <text evidence="12">Specifically methylates position 2 of adenine 2503 in 23S rRNA and position 2 of adenine 37 in tRNAs.</text>
</comment>
<comment type="similarity">
    <text evidence="12">Belongs to the radical SAM superfamily. RlmN family.</text>
</comment>
<dbReference type="AlphaFoldDB" id="A0A7W9SSN3"/>
<dbReference type="SUPFAM" id="SSF102114">
    <property type="entry name" value="Radical SAM enzymes"/>
    <property type="match status" value="1"/>
</dbReference>
<keyword evidence="11 12" id="KW-0411">Iron-sulfur</keyword>
<dbReference type="InterPro" id="IPR027492">
    <property type="entry name" value="RNA_MTrfase_RlmN"/>
</dbReference>
<protein>
    <recommendedName>
        <fullName evidence="12">Probable dual-specificity RNA methyltransferase RlmN</fullName>
        <ecNumber evidence="12">2.1.1.192</ecNumber>
    </recommendedName>
    <alternativeName>
        <fullName evidence="12">23S rRNA (adenine(2503)-C(2))-methyltransferase</fullName>
    </alternativeName>
    <alternativeName>
        <fullName evidence="12">23S rRNA m2A2503 methyltransferase</fullName>
    </alternativeName>
    <alternativeName>
        <fullName evidence="12">Ribosomal RNA large subunit methyltransferase N</fullName>
    </alternativeName>
    <alternativeName>
        <fullName evidence="12">tRNA (adenine(37)-C(2))-methyltransferase</fullName>
    </alternativeName>
    <alternativeName>
        <fullName evidence="12">tRNA m2A37 methyltransferase</fullName>
    </alternativeName>
</protein>
<keyword evidence="10 12" id="KW-0408">Iron</keyword>
<keyword evidence="3 12" id="KW-0963">Cytoplasm</keyword>
<evidence type="ECO:0000256" key="10">
    <source>
        <dbReference type="ARBA" id="ARBA00023004"/>
    </source>
</evidence>
<reference evidence="14 15" key="1">
    <citation type="submission" date="2020-08" db="EMBL/GenBank/DDBJ databases">
        <title>Genomic Encyclopedia of Type Strains, Phase IV (KMG-IV): sequencing the most valuable type-strain genomes for metagenomic binning, comparative biology and taxonomic classification.</title>
        <authorList>
            <person name="Goeker M."/>
        </authorList>
    </citation>
    <scope>NUCLEOTIDE SEQUENCE [LARGE SCALE GENOMIC DNA]</scope>
    <source>
        <strain evidence="14 15">DSM 23562</strain>
    </source>
</reference>
<dbReference type="HAMAP" id="MF_01849">
    <property type="entry name" value="RNA_methyltr_RlmN"/>
    <property type="match status" value="1"/>
</dbReference>
<dbReference type="GO" id="GO:0002935">
    <property type="term" value="F:tRNA (adenine(37)-C2)-methyltransferase activity"/>
    <property type="evidence" value="ECO:0007669"/>
    <property type="project" value="UniProtKB-UniRule"/>
</dbReference>
<dbReference type="InterPro" id="IPR040072">
    <property type="entry name" value="Methyltransferase_A"/>
</dbReference>
<dbReference type="FunFam" id="3.20.20.70:FF:000014">
    <property type="entry name" value="Probable dual-specificity RNA methyltransferase RlmN"/>
    <property type="match status" value="1"/>
</dbReference>
<feature type="binding site" evidence="12">
    <location>
        <position position="289"/>
    </location>
    <ligand>
        <name>S-adenosyl-L-methionine</name>
        <dbReference type="ChEBI" id="CHEBI:59789"/>
    </ligand>
</feature>
<feature type="binding site" evidence="12">
    <location>
        <begin position="159"/>
        <end position="160"/>
    </location>
    <ligand>
        <name>S-adenosyl-L-methionine</name>
        <dbReference type="ChEBI" id="CHEBI:59789"/>
    </ligand>
</feature>
<dbReference type="NCBIfam" id="TIGR00048">
    <property type="entry name" value="rRNA_mod_RlmN"/>
    <property type="match status" value="1"/>
</dbReference>
<dbReference type="InterPro" id="IPR013785">
    <property type="entry name" value="Aldolase_TIM"/>
</dbReference>
<dbReference type="Pfam" id="PF21016">
    <property type="entry name" value="RlmN_N"/>
    <property type="match status" value="1"/>
</dbReference>
<feature type="binding site" evidence="12">
    <location>
        <position position="189"/>
    </location>
    <ligand>
        <name>S-adenosyl-L-methionine</name>
        <dbReference type="ChEBI" id="CHEBI:59789"/>
    </ligand>
</feature>
<comment type="catalytic activity">
    <reaction evidence="12">
        <text>adenosine(2503) in 23S rRNA + 2 reduced [2Fe-2S]-[ferredoxin] + 2 S-adenosyl-L-methionine = 2-methyladenosine(2503) in 23S rRNA + 5'-deoxyadenosine + L-methionine + 2 oxidized [2Fe-2S]-[ferredoxin] + S-adenosyl-L-homocysteine</text>
        <dbReference type="Rhea" id="RHEA:42916"/>
        <dbReference type="Rhea" id="RHEA-COMP:10000"/>
        <dbReference type="Rhea" id="RHEA-COMP:10001"/>
        <dbReference type="Rhea" id="RHEA-COMP:10152"/>
        <dbReference type="Rhea" id="RHEA-COMP:10282"/>
        <dbReference type="ChEBI" id="CHEBI:17319"/>
        <dbReference type="ChEBI" id="CHEBI:33737"/>
        <dbReference type="ChEBI" id="CHEBI:33738"/>
        <dbReference type="ChEBI" id="CHEBI:57844"/>
        <dbReference type="ChEBI" id="CHEBI:57856"/>
        <dbReference type="ChEBI" id="CHEBI:59789"/>
        <dbReference type="ChEBI" id="CHEBI:74411"/>
        <dbReference type="ChEBI" id="CHEBI:74497"/>
        <dbReference type="EC" id="2.1.1.192"/>
    </reaction>
</comment>
<evidence type="ECO:0000256" key="11">
    <source>
        <dbReference type="ARBA" id="ARBA00023014"/>
    </source>
</evidence>
<evidence type="ECO:0000256" key="9">
    <source>
        <dbReference type="ARBA" id="ARBA00022723"/>
    </source>
</evidence>
<dbReference type="RefSeq" id="WP_184200587.1">
    <property type="nucleotide sequence ID" value="NZ_JACHGW010000004.1"/>
</dbReference>
<dbReference type="Pfam" id="PF04055">
    <property type="entry name" value="Radical_SAM"/>
    <property type="match status" value="1"/>
</dbReference>
<dbReference type="CDD" id="cd01335">
    <property type="entry name" value="Radical_SAM"/>
    <property type="match status" value="1"/>
</dbReference>
<dbReference type="GO" id="GO:0070475">
    <property type="term" value="P:rRNA base methylation"/>
    <property type="evidence" value="ECO:0007669"/>
    <property type="project" value="UniProtKB-UniRule"/>
</dbReference>
<keyword evidence="5 12" id="KW-0489">Methyltransferase</keyword>
<dbReference type="GO" id="GO:0005737">
    <property type="term" value="C:cytoplasm"/>
    <property type="evidence" value="ECO:0007669"/>
    <property type="project" value="UniProtKB-SubCell"/>
</dbReference>
<dbReference type="PANTHER" id="PTHR30544">
    <property type="entry name" value="23S RRNA METHYLTRANSFERASE"/>
    <property type="match status" value="1"/>
</dbReference>
<evidence type="ECO:0000256" key="7">
    <source>
        <dbReference type="ARBA" id="ARBA00022691"/>
    </source>
</evidence>
<keyword evidence="12" id="KW-1015">Disulfide bond</keyword>
<evidence type="ECO:0000313" key="14">
    <source>
        <dbReference type="EMBL" id="MBB6052132.1"/>
    </source>
</evidence>
<evidence type="ECO:0000313" key="15">
    <source>
        <dbReference type="Proteomes" id="UP000520814"/>
    </source>
</evidence>
<evidence type="ECO:0000256" key="4">
    <source>
        <dbReference type="ARBA" id="ARBA00022552"/>
    </source>
</evidence>
<comment type="subcellular location">
    <subcellularLocation>
        <location evidence="1 12">Cytoplasm</location>
    </subcellularLocation>
</comment>
<evidence type="ECO:0000256" key="6">
    <source>
        <dbReference type="ARBA" id="ARBA00022679"/>
    </source>
</evidence>
<dbReference type="GO" id="GO:0030488">
    <property type="term" value="P:tRNA methylation"/>
    <property type="evidence" value="ECO:0007669"/>
    <property type="project" value="UniProtKB-UniRule"/>
</dbReference>
<sequence length="368" mass="40374">MTPTLVGLDTAELTALLTQKGLPGYRGKQLAKGIYTRFARDFDAFTDLPKALREQLAAETVIGPCTERSVQSAPDGTEKYLLNLQDSEVIEAVYLPYDDRTSVCVSSQVGCPMACSFCATGTEGLARNLTAGEIVDQLLFMQAKHPEQRISHLVLMGMGEPLINLPNVLKALKVLHDEVGLSYRNMTVSTVGVVPGMEKLAQEDLPITLAVSLHAPNNALRSELVPLNEKYPIGRLMEACRDYVNTTKRRITFEYVLMAGINDTEKEAHELGELLKRQPLCAVNTIPYNSTDVAARYQRPTPEAARLFREIVASYGVTITQRYEKGHRIAAACGQLKRSALKPGSAMRPLPLFQTPVADVISDPEQAA</sequence>
<dbReference type="GO" id="GO:0019843">
    <property type="term" value="F:rRNA binding"/>
    <property type="evidence" value="ECO:0007669"/>
    <property type="project" value="UniProtKB-UniRule"/>
</dbReference>
<feature type="active site" description="Proton acceptor" evidence="12">
    <location>
        <position position="91"/>
    </location>
</feature>
<keyword evidence="9 12" id="KW-0479">Metal-binding</keyword>
<dbReference type="SFLD" id="SFLDF00275">
    <property type="entry name" value="adenosine_C2_methyltransferase"/>
    <property type="match status" value="1"/>
</dbReference>
<name>A0A7W9SSN3_ARMRO</name>
<dbReference type="PIRSF" id="PIRSF006004">
    <property type="entry name" value="CHP00048"/>
    <property type="match status" value="1"/>
</dbReference>
<evidence type="ECO:0000256" key="3">
    <source>
        <dbReference type="ARBA" id="ARBA00022490"/>
    </source>
</evidence>
<comment type="cofactor">
    <cofactor evidence="12">
        <name>[4Fe-4S] cluster</name>
        <dbReference type="ChEBI" id="CHEBI:49883"/>
    </cofactor>
    <text evidence="12">Binds 1 [4Fe-4S] cluster. The cluster is coordinated with 3 cysteines and an exchangeable S-adenosyl-L-methionine.</text>
</comment>
<gene>
    <name evidence="12" type="primary">rlmN</name>
    <name evidence="14" type="ORF">HNQ39_003953</name>
</gene>
<keyword evidence="2 12" id="KW-0004">4Fe-4S</keyword>
<dbReference type="PROSITE" id="PS51918">
    <property type="entry name" value="RADICAL_SAM"/>
    <property type="match status" value="1"/>
</dbReference>
<feature type="active site" description="S-methylcysteine intermediate" evidence="12">
    <location>
        <position position="333"/>
    </location>
</feature>
<evidence type="ECO:0000259" key="13">
    <source>
        <dbReference type="PROSITE" id="PS51918"/>
    </source>
</evidence>
<dbReference type="GO" id="GO:0000049">
    <property type="term" value="F:tRNA binding"/>
    <property type="evidence" value="ECO:0007669"/>
    <property type="project" value="UniProtKB-UniRule"/>
</dbReference>
<dbReference type="InterPro" id="IPR048641">
    <property type="entry name" value="RlmN_N"/>
</dbReference>
<feature type="domain" description="Radical SAM core" evidence="13">
    <location>
        <begin position="97"/>
        <end position="328"/>
    </location>
</feature>
<feature type="binding site" evidence="12">
    <location>
        <position position="115"/>
    </location>
    <ligand>
        <name>[4Fe-4S] cluster</name>
        <dbReference type="ChEBI" id="CHEBI:49883"/>
        <note>4Fe-4S-S-AdoMet</note>
    </ligand>
</feature>
<comment type="caution">
    <text evidence="12">Lacks conserved residue(s) required for the propagation of feature annotation.</text>
</comment>
<dbReference type="Proteomes" id="UP000520814">
    <property type="component" value="Unassembled WGS sequence"/>
</dbReference>
<feature type="binding site" evidence="12">
    <location>
        <position position="118"/>
    </location>
    <ligand>
        <name>[4Fe-4S] cluster</name>
        <dbReference type="ChEBI" id="CHEBI:49883"/>
        <note>4Fe-4S-S-AdoMet</note>
    </ligand>
</feature>
<keyword evidence="8 12" id="KW-0819">tRNA processing</keyword>
<proteinExistence type="inferred from homology"/>
<organism evidence="14 15">
    <name type="scientific">Armatimonas rosea</name>
    <dbReference type="NCBI Taxonomy" id="685828"/>
    <lineage>
        <taxon>Bacteria</taxon>
        <taxon>Bacillati</taxon>
        <taxon>Armatimonadota</taxon>
        <taxon>Armatimonadia</taxon>
        <taxon>Armatimonadales</taxon>
        <taxon>Armatimonadaceae</taxon>
        <taxon>Armatimonas</taxon>
    </lineage>
</organism>
<keyword evidence="7 12" id="KW-0949">S-adenosyl-L-methionine</keyword>
<dbReference type="EMBL" id="JACHGW010000004">
    <property type="protein sequence ID" value="MBB6052132.1"/>
    <property type="molecule type" value="Genomic_DNA"/>
</dbReference>